<feature type="compositionally biased region" description="Low complexity" evidence="2">
    <location>
        <begin position="903"/>
        <end position="924"/>
    </location>
</feature>
<feature type="compositionally biased region" description="Basic and acidic residues" evidence="2">
    <location>
        <begin position="434"/>
        <end position="458"/>
    </location>
</feature>
<feature type="compositionally biased region" description="Pro residues" evidence="2">
    <location>
        <begin position="925"/>
        <end position="938"/>
    </location>
</feature>
<dbReference type="SUPFAM" id="SSF54928">
    <property type="entry name" value="RNA-binding domain, RBD"/>
    <property type="match status" value="2"/>
</dbReference>
<feature type="region of interest" description="Disordered" evidence="2">
    <location>
        <begin position="816"/>
        <end position="1064"/>
    </location>
</feature>
<feature type="region of interest" description="Disordered" evidence="2">
    <location>
        <begin position="294"/>
        <end position="340"/>
    </location>
</feature>
<feature type="compositionally biased region" description="Basic and acidic residues" evidence="2">
    <location>
        <begin position="359"/>
        <end position="368"/>
    </location>
</feature>
<dbReference type="InterPro" id="IPR000504">
    <property type="entry name" value="RRM_dom"/>
</dbReference>
<dbReference type="PANTHER" id="PTHR23107">
    <property type="entry name" value="SYNOVIAL SARCOMA ASSOCIATED SS18 PROTEIN"/>
    <property type="match status" value="1"/>
</dbReference>
<comment type="caution">
    <text evidence="4">The sequence shown here is derived from an EMBL/GenBank/DDBJ whole genome shotgun (WGS) entry which is preliminary data.</text>
</comment>
<feature type="compositionally biased region" description="Basic and acidic residues" evidence="2">
    <location>
        <begin position="990"/>
        <end position="1018"/>
    </location>
</feature>
<protein>
    <recommendedName>
        <fullName evidence="3">RRM domain-containing protein</fullName>
    </recommendedName>
</protein>
<evidence type="ECO:0000256" key="2">
    <source>
        <dbReference type="SAM" id="MobiDB-lite"/>
    </source>
</evidence>
<dbReference type="InterPro" id="IPR035979">
    <property type="entry name" value="RBD_domain_sf"/>
</dbReference>
<dbReference type="GO" id="GO:0003723">
    <property type="term" value="F:RNA binding"/>
    <property type="evidence" value="ECO:0007669"/>
    <property type="project" value="UniProtKB-UniRule"/>
</dbReference>
<feature type="compositionally biased region" description="Low complexity" evidence="2">
    <location>
        <begin position="460"/>
        <end position="490"/>
    </location>
</feature>
<feature type="compositionally biased region" description="Low complexity" evidence="2">
    <location>
        <begin position="939"/>
        <end position="972"/>
    </location>
</feature>
<feature type="compositionally biased region" description="Basic and acidic residues" evidence="2">
    <location>
        <begin position="491"/>
        <end position="507"/>
    </location>
</feature>
<feature type="compositionally biased region" description="Basic and acidic residues" evidence="2">
    <location>
        <begin position="311"/>
        <end position="340"/>
    </location>
</feature>
<dbReference type="AlphaFoldDB" id="A0A5J4W149"/>
<evidence type="ECO:0000313" key="5">
    <source>
        <dbReference type="Proteomes" id="UP000324800"/>
    </source>
</evidence>
<feature type="compositionally biased region" description="Basic and acidic residues" evidence="2">
    <location>
        <begin position="405"/>
        <end position="425"/>
    </location>
</feature>
<feature type="region of interest" description="Disordered" evidence="2">
    <location>
        <begin position="106"/>
        <end position="131"/>
    </location>
</feature>
<feature type="region of interest" description="Disordered" evidence="2">
    <location>
        <begin position="359"/>
        <end position="507"/>
    </location>
</feature>
<feature type="compositionally biased region" description="Low complexity" evidence="2">
    <location>
        <begin position="885"/>
        <end position="895"/>
    </location>
</feature>
<dbReference type="EMBL" id="SNRW01003929">
    <property type="protein sequence ID" value="KAA6388575.1"/>
    <property type="molecule type" value="Genomic_DNA"/>
</dbReference>
<feature type="compositionally biased region" description="Basic and acidic residues" evidence="2">
    <location>
        <begin position="1044"/>
        <end position="1064"/>
    </location>
</feature>
<feature type="domain" description="RRM" evidence="3">
    <location>
        <begin position="560"/>
        <end position="667"/>
    </location>
</feature>
<gene>
    <name evidence="4" type="ORF">EZS28_015898</name>
</gene>
<feature type="compositionally biased region" description="Basic and acidic residues" evidence="2">
    <location>
        <begin position="376"/>
        <end position="398"/>
    </location>
</feature>
<organism evidence="4 5">
    <name type="scientific">Streblomastix strix</name>
    <dbReference type="NCBI Taxonomy" id="222440"/>
    <lineage>
        <taxon>Eukaryota</taxon>
        <taxon>Metamonada</taxon>
        <taxon>Preaxostyla</taxon>
        <taxon>Oxymonadida</taxon>
        <taxon>Streblomastigidae</taxon>
        <taxon>Streblomastix</taxon>
    </lineage>
</organism>
<evidence type="ECO:0000313" key="4">
    <source>
        <dbReference type="EMBL" id="KAA6388575.1"/>
    </source>
</evidence>
<dbReference type="Proteomes" id="UP000324800">
    <property type="component" value="Unassembled WGS sequence"/>
</dbReference>
<keyword evidence="1" id="KW-0694">RNA-binding</keyword>
<evidence type="ECO:0000256" key="1">
    <source>
        <dbReference type="PROSITE-ProRule" id="PRU00176"/>
    </source>
</evidence>
<sequence length="1064" mass="125421">MIDKVDFQVVPFDQDNIDQTKTIRIVGFPQMVSEYEIGYICREWQPKQVMRPTRRSVLVSFATTYDALLAQEVLDQMTWEDCVNELLPENIREECLKFCRVTPSWHKPQRGSLPSEKDESKPPPLIKRTPGSKSVFAKPALVTQKNVTVDEDPEIQKFSVHFAPKLNEQRIRVLTVELLQLDSLLFIGNLGDDMDGKTLRRLFGQYGRVLTSWVMYPLVQEEEEKQQIKDKASDSIQQQQQQQQYDNIGKLVIDEEHIHRHWIRRTQDVGVKNLKEATQLLTLRRKILKSYGYASDEEESRKRPKLTALGKKRELERDKELENKRIMMEKDNENEVSKQLEKDDDIKFEYKDDIRQDIQSEDIKKEDELNQSPVKQDVEQKNEMIKDLEIEDIKKEDESINQIKNDNENEAKPEEQQEQSIKDDNIKEEENDNSFEKDYETKDTKSEQVEETSSEKQQEITSYTNENTNSTTDDNNNNNNQSIQQPQSSEQPKEYKPTQDVREAQAEEWGRQSLGYGYVLYADRDSTRVARNNLDKSLLGGRALRVEPCFSRRMCKMRSASVFIEGLPKTRGYEKDGIIALSQIENEDEREMIELIQQIAPVSEYQYPRWGSVESGFGDSRGYAFVNFENSIDAEVVCRVFGSANDPRYDAPRPRNDDVIKKDYTSPYFLFRGVRLRLSIAAPWREGDTRMSPFDKLFNEKMEEKCIMEALRNRRKERRLQIKAAKDAYALSLKEAAIVAGKEAAIAAANALKEKEMNPEGSEKIQIQTPLLQLPQQQKPFKCEIQLPSELEDDDYFYIDPFEVEDELRRMESAQIPQPIKGGSRNSFKNRQQQQQGQQRRSDDNERERDNRDSNRERERDRDNRDRDRDRRPQISNDAHRHRQQQQQQQPQPMYQVPPPPGYQQQHPQQQHPSQYTPHPSQYPQIPPPYPYPPPLPGVYPNQQYPNQQYPPLNYPPYGMYPPQMYGQMPMMQRDRDQSPHTSSRHHESRHKDSNKIRDKEKQQKRYSNSRERRESPKQRRHNKSKDRKAPQQRDDSEDEDDDNARYRSLDREDDRERRRIKRE</sequence>
<dbReference type="PROSITE" id="PS50102">
    <property type="entry name" value="RRM"/>
    <property type="match status" value="1"/>
</dbReference>
<accession>A0A5J4W149</accession>
<feature type="compositionally biased region" description="Basic and acidic residues" evidence="2">
    <location>
        <begin position="840"/>
        <end position="873"/>
    </location>
</feature>
<name>A0A5J4W149_9EUKA</name>
<reference evidence="4 5" key="1">
    <citation type="submission" date="2019-03" db="EMBL/GenBank/DDBJ databases">
        <title>Single cell metagenomics reveals metabolic interactions within the superorganism composed of flagellate Streblomastix strix and complex community of Bacteroidetes bacteria on its surface.</title>
        <authorList>
            <person name="Treitli S.C."/>
            <person name="Kolisko M."/>
            <person name="Husnik F."/>
            <person name="Keeling P."/>
            <person name="Hampl V."/>
        </authorList>
    </citation>
    <scope>NUCLEOTIDE SEQUENCE [LARGE SCALE GENOMIC DNA]</scope>
    <source>
        <strain evidence="4">ST1C</strain>
    </source>
</reference>
<evidence type="ECO:0000259" key="3">
    <source>
        <dbReference type="PROSITE" id="PS50102"/>
    </source>
</evidence>
<proteinExistence type="predicted"/>